<dbReference type="GO" id="GO:0043565">
    <property type="term" value="F:sequence-specific DNA binding"/>
    <property type="evidence" value="ECO:0007669"/>
    <property type="project" value="InterPro"/>
</dbReference>
<protein>
    <submittedName>
        <fullName evidence="5">YesN/AraC family two-component response regulator</fullName>
    </submittedName>
</protein>
<evidence type="ECO:0000313" key="5">
    <source>
        <dbReference type="EMBL" id="MBB4037879.1"/>
    </source>
</evidence>
<keyword evidence="3" id="KW-0804">Transcription</keyword>
<dbReference type="Proteomes" id="UP000555103">
    <property type="component" value="Unassembled WGS sequence"/>
</dbReference>
<dbReference type="GO" id="GO:0003700">
    <property type="term" value="F:DNA-binding transcription factor activity"/>
    <property type="evidence" value="ECO:0007669"/>
    <property type="project" value="InterPro"/>
</dbReference>
<evidence type="ECO:0000259" key="4">
    <source>
        <dbReference type="PROSITE" id="PS01124"/>
    </source>
</evidence>
<proteinExistence type="predicted"/>
<evidence type="ECO:0000256" key="3">
    <source>
        <dbReference type="ARBA" id="ARBA00023163"/>
    </source>
</evidence>
<dbReference type="Gene3D" id="1.10.10.60">
    <property type="entry name" value="Homeodomain-like"/>
    <property type="match status" value="1"/>
</dbReference>
<dbReference type="InterPro" id="IPR009057">
    <property type="entry name" value="Homeodomain-like_sf"/>
</dbReference>
<dbReference type="Pfam" id="PF12833">
    <property type="entry name" value="HTH_18"/>
    <property type="match status" value="1"/>
</dbReference>
<dbReference type="EMBL" id="JACIEP010000018">
    <property type="protein sequence ID" value="MBB4037879.1"/>
    <property type="molecule type" value="Genomic_DNA"/>
</dbReference>
<dbReference type="PANTHER" id="PTHR43280:SF32">
    <property type="entry name" value="TRANSCRIPTIONAL REGULATORY PROTEIN"/>
    <property type="match status" value="1"/>
</dbReference>
<evidence type="ECO:0000256" key="2">
    <source>
        <dbReference type="ARBA" id="ARBA00023125"/>
    </source>
</evidence>
<organism evidence="5 6">
    <name type="scientific">Dysgonomonas hofstadii</name>
    <dbReference type="NCBI Taxonomy" id="637886"/>
    <lineage>
        <taxon>Bacteria</taxon>
        <taxon>Pseudomonadati</taxon>
        <taxon>Bacteroidota</taxon>
        <taxon>Bacteroidia</taxon>
        <taxon>Bacteroidales</taxon>
        <taxon>Dysgonomonadaceae</taxon>
        <taxon>Dysgonomonas</taxon>
    </lineage>
</organism>
<keyword evidence="1" id="KW-0805">Transcription regulation</keyword>
<evidence type="ECO:0000256" key="1">
    <source>
        <dbReference type="ARBA" id="ARBA00023015"/>
    </source>
</evidence>
<keyword evidence="2" id="KW-0238">DNA-binding</keyword>
<dbReference type="InterPro" id="IPR018060">
    <property type="entry name" value="HTH_AraC"/>
</dbReference>
<dbReference type="RefSeq" id="WP_183308720.1">
    <property type="nucleotide sequence ID" value="NZ_JACIEP010000018.1"/>
</dbReference>
<dbReference type="SUPFAM" id="SSF46689">
    <property type="entry name" value="Homeodomain-like"/>
    <property type="match status" value="1"/>
</dbReference>
<sequence>MKGNIQLLNWQVDIKEAEITSIGNDLILLDKPIIKSKFGYPFKVDVTTAQICLSGRSEGEINLKPHISEAPCLTVLLPGQILQHKYMSEDFNALIIVMSQQFINNLNIQAKSSLFYSISDNPTVPLSDKGLRSVTFFYAMMKEAIQNVDNPYRMETVRHLTKAFFYGAGHSFHKVPDDKNKSKHEILADKFLTLVKDHYRQERSVGFYADKLCLTPKYLSTLIKANTGRSANDWIDSYVILEAKALLKSTNMTVEQISDELSFPSQSFFGKYFKRVAGLSPREYKKK</sequence>
<comment type="caution">
    <text evidence="5">The sequence shown here is derived from an EMBL/GenBank/DDBJ whole genome shotgun (WGS) entry which is preliminary data.</text>
</comment>
<keyword evidence="6" id="KW-1185">Reference proteome</keyword>
<dbReference type="PROSITE" id="PS01124">
    <property type="entry name" value="HTH_ARAC_FAMILY_2"/>
    <property type="match status" value="1"/>
</dbReference>
<gene>
    <name evidence="5" type="ORF">GGR21_003800</name>
</gene>
<reference evidence="5 6" key="1">
    <citation type="submission" date="2020-08" db="EMBL/GenBank/DDBJ databases">
        <title>Genomic Encyclopedia of Type Strains, Phase IV (KMG-IV): sequencing the most valuable type-strain genomes for metagenomic binning, comparative biology and taxonomic classification.</title>
        <authorList>
            <person name="Goeker M."/>
        </authorList>
    </citation>
    <scope>NUCLEOTIDE SEQUENCE [LARGE SCALE GENOMIC DNA]</scope>
    <source>
        <strain evidence="5 6">DSM 104969</strain>
    </source>
</reference>
<dbReference type="AlphaFoldDB" id="A0A840CT65"/>
<feature type="domain" description="HTH araC/xylS-type" evidence="4">
    <location>
        <begin position="189"/>
        <end position="287"/>
    </location>
</feature>
<evidence type="ECO:0000313" key="6">
    <source>
        <dbReference type="Proteomes" id="UP000555103"/>
    </source>
</evidence>
<dbReference type="SMART" id="SM00342">
    <property type="entry name" value="HTH_ARAC"/>
    <property type="match status" value="1"/>
</dbReference>
<dbReference type="PANTHER" id="PTHR43280">
    <property type="entry name" value="ARAC-FAMILY TRANSCRIPTIONAL REGULATOR"/>
    <property type="match status" value="1"/>
</dbReference>
<name>A0A840CT65_9BACT</name>
<accession>A0A840CT65</accession>